<feature type="region of interest" description="Disordered" evidence="1">
    <location>
        <begin position="306"/>
        <end position="336"/>
    </location>
</feature>
<evidence type="ECO:0000256" key="1">
    <source>
        <dbReference type="SAM" id="MobiDB-lite"/>
    </source>
</evidence>
<dbReference type="Proteomes" id="UP001151760">
    <property type="component" value="Unassembled WGS sequence"/>
</dbReference>
<reference evidence="2" key="2">
    <citation type="submission" date="2022-01" db="EMBL/GenBank/DDBJ databases">
        <authorList>
            <person name="Yamashiro T."/>
            <person name="Shiraishi A."/>
            <person name="Satake H."/>
            <person name="Nakayama K."/>
        </authorList>
    </citation>
    <scope>NUCLEOTIDE SEQUENCE</scope>
</reference>
<feature type="compositionally biased region" description="Basic and acidic residues" evidence="1">
    <location>
        <begin position="306"/>
        <end position="317"/>
    </location>
</feature>
<name>A0ABQ5BIW2_9ASTR</name>
<keyword evidence="3" id="KW-1185">Reference proteome</keyword>
<evidence type="ECO:0000313" key="3">
    <source>
        <dbReference type="Proteomes" id="UP001151760"/>
    </source>
</evidence>
<protein>
    <submittedName>
        <fullName evidence="2">Uncharacterized protein</fullName>
    </submittedName>
</protein>
<feature type="compositionally biased region" description="Polar residues" evidence="1">
    <location>
        <begin position="138"/>
        <end position="148"/>
    </location>
</feature>
<evidence type="ECO:0000313" key="2">
    <source>
        <dbReference type="EMBL" id="GJT13458.1"/>
    </source>
</evidence>
<organism evidence="2 3">
    <name type="scientific">Tanacetum coccineum</name>
    <dbReference type="NCBI Taxonomy" id="301880"/>
    <lineage>
        <taxon>Eukaryota</taxon>
        <taxon>Viridiplantae</taxon>
        <taxon>Streptophyta</taxon>
        <taxon>Embryophyta</taxon>
        <taxon>Tracheophyta</taxon>
        <taxon>Spermatophyta</taxon>
        <taxon>Magnoliopsida</taxon>
        <taxon>eudicotyledons</taxon>
        <taxon>Gunneridae</taxon>
        <taxon>Pentapetalae</taxon>
        <taxon>asterids</taxon>
        <taxon>campanulids</taxon>
        <taxon>Asterales</taxon>
        <taxon>Asteraceae</taxon>
        <taxon>Asteroideae</taxon>
        <taxon>Anthemideae</taxon>
        <taxon>Anthemidinae</taxon>
        <taxon>Tanacetum</taxon>
    </lineage>
</organism>
<feature type="compositionally biased region" description="Acidic residues" evidence="1">
    <location>
        <begin position="318"/>
        <end position="336"/>
    </location>
</feature>
<sequence>MIIALSGMFYKKNFDFAELIWEDFQYQIDYRQSKLKSLEIMPYLRFTKIFVNYFLSQHKSLAKKRHSYINTIKDDGFLSRLKFVGKGEKSQVYGLPIPDTMLIDEIKVSEAYQMYVSLSTGLVPLKKGRGKGDKRKGATTTPKNNSSIFADDNIIPEPDPTNVEESGEFDGEPANRTTGRRRPTSVVFRDTSNVSQKKSLDQSQKLNGIQVMSEEEQLAADTKKAIKASKEAHRIQQQTGDSSEGAGITPEVIDESTKNSQPQVKELVSYHRFLMRQKAVLQLKLMLQLIGVQKITITNDDKSIDIEETDNERSDKDQTEEEQANDDQAQEDQTEDDIVGTLVTMSKKEKPEVPPSSSSCSLSSNYGNQFLNVSSDTSLVGIIKDHADIEINSCKFEAWTKVDHYEAIEALVQANVINEVKNQLPKVVKDLVESRMESTVRNVLQKDPINMEKRESQKDASEIYEVKLEHASKQK</sequence>
<comment type="caution">
    <text evidence="2">The sequence shown here is derived from an EMBL/GenBank/DDBJ whole genome shotgun (WGS) entry which is preliminary data.</text>
</comment>
<feature type="region of interest" description="Disordered" evidence="1">
    <location>
        <begin position="126"/>
        <end position="185"/>
    </location>
</feature>
<feature type="region of interest" description="Disordered" evidence="1">
    <location>
        <begin position="231"/>
        <end position="262"/>
    </location>
</feature>
<reference evidence="2" key="1">
    <citation type="journal article" date="2022" name="Int. J. Mol. Sci.">
        <title>Draft Genome of Tanacetum Coccineum: Genomic Comparison of Closely Related Tanacetum-Family Plants.</title>
        <authorList>
            <person name="Yamashiro T."/>
            <person name="Shiraishi A."/>
            <person name="Nakayama K."/>
            <person name="Satake H."/>
        </authorList>
    </citation>
    <scope>NUCLEOTIDE SEQUENCE</scope>
</reference>
<proteinExistence type="predicted"/>
<gene>
    <name evidence="2" type="ORF">Tco_0860500</name>
</gene>
<dbReference type="EMBL" id="BQNB010013232">
    <property type="protein sequence ID" value="GJT13458.1"/>
    <property type="molecule type" value="Genomic_DNA"/>
</dbReference>
<accession>A0ABQ5BIW2</accession>